<dbReference type="AlphaFoldDB" id="A0A011AC06"/>
<reference evidence="3 4" key="1">
    <citation type="submission" date="2013-07" db="EMBL/GenBank/DDBJ databases">
        <authorList>
            <consortium name="DOE Joint Genome Institute"/>
            <person name="Eisen J."/>
            <person name="Huntemann M."/>
            <person name="Han J."/>
            <person name="Chen A."/>
            <person name="Kyrpides N."/>
            <person name="Mavromatis K."/>
            <person name="Markowitz V."/>
            <person name="Palaniappan K."/>
            <person name="Ivanova N."/>
            <person name="Schaumberg A."/>
            <person name="Pati A."/>
            <person name="Liolios K."/>
            <person name="Nordberg H.P."/>
            <person name="Cantor M.N."/>
            <person name="Hua S.X."/>
            <person name="Woyke T."/>
        </authorList>
    </citation>
    <scope>NUCLEOTIDE SEQUENCE [LARGE SCALE GENOMIC DNA]</scope>
    <source>
        <strain evidence="3 4">DSM 44712</strain>
    </source>
</reference>
<evidence type="ECO:0000313" key="3">
    <source>
        <dbReference type="EMBL" id="EXG79566.1"/>
    </source>
</evidence>
<dbReference type="PROSITE" id="PS50924">
    <property type="entry name" value="MHYT"/>
    <property type="match status" value="1"/>
</dbReference>
<evidence type="ECO:0000313" key="4">
    <source>
        <dbReference type="Proteomes" id="UP000021053"/>
    </source>
</evidence>
<dbReference type="HOGENOM" id="CLU_061170_0_0_11"/>
<comment type="caution">
    <text evidence="3">The sequence shown here is derived from an EMBL/GenBank/DDBJ whole genome shotgun (WGS) entry which is preliminary data.</text>
</comment>
<feature type="transmembrane region" description="Helical" evidence="1">
    <location>
        <begin position="113"/>
        <end position="135"/>
    </location>
</feature>
<name>A0A011AC06_9ACTN</name>
<organism evidence="3 4">
    <name type="scientific">Cryptosporangium arvum DSM 44712</name>
    <dbReference type="NCBI Taxonomy" id="927661"/>
    <lineage>
        <taxon>Bacteria</taxon>
        <taxon>Bacillati</taxon>
        <taxon>Actinomycetota</taxon>
        <taxon>Actinomycetes</taxon>
        <taxon>Cryptosporangiales</taxon>
        <taxon>Cryptosporangiaceae</taxon>
        <taxon>Cryptosporangium</taxon>
    </lineage>
</organism>
<dbReference type="EMBL" id="JFBT01000001">
    <property type="protein sequence ID" value="EXG79566.1"/>
    <property type="molecule type" value="Genomic_DNA"/>
</dbReference>
<sequence length="301" mass="31601">MAHVHHFTYGLITLLLAYAVSVLGCLLGLICTARARDTFRVAARVRWLALGSVSIGGTGIWLMHFLAMLGFTVSNTFVFYDPALTALSALMAVGIVAVGIFVVGLGQPSMLKVLVGGIVTGLGVAGMHFTGMAAMRVLDGEVMYDPVLVAASVVIAVVAATVALWFTIVIKSRPALAAASPIMAIAVTGMHYIGMFAATVREVGGRGRVEGVDVTTLLIPSAVIVGTVLIALLYATLSAPAAEERAAEALMTRLLYASEDMQPPPAARPTRATMRTQLRHRVAVRNARTTDSDTPATSVPR</sequence>
<dbReference type="Pfam" id="PF03707">
    <property type="entry name" value="MHYT"/>
    <property type="match status" value="2"/>
</dbReference>
<accession>A0A011AC06</accession>
<dbReference type="GO" id="GO:0016020">
    <property type="term" value="C:membrane"/>
    <property type="evidence" value="ECO:0007669"/>
    <property type="project" value="UniProtKB-UniRule"/>
</dbReference>
<dbReference type="PANTHER" id="PTHR35152">
    <property type="entry name" value="DOMAIN SIGNALLING PROTEIN, PUTATIVE (AFU_ORTHOLOGUE AFUA_5G11310)-RELATED"/>
    <property type="match status" value="1"/>
</dbReference>
<keyword evidence="4" id="KW-1185">Reference proteome</keyword>
<feature type="transmembrane region" description="Helical" evidence="1">
    <location>
        <begin position="147"/>
        <end position="168"/>
    </location>
</feature>
<dbReference type="OrthoDB" id="3763366at2"/>
<feature type="transmembrane region" description="Helical" evidence="1">
    <location>
        <begin position="12"/>
        <end position="35"/>
    </location>
</feature>
<proteinExistence type="predicted"/>
<evidence type="ECO:0000259" key="2">
    <source>
        <dbReference type="PROSITE" id="PS50924"/>
    </source>
</evidence>
<keyword evidence="1" id="KW-1133">Transmembrane helix</keyword>
<keyword evidence="1" id="KW-0472">Membrane</keyword>
<gene>
    <name evidence="3" type="ORF">CryarDRAFT_0607</name>
</gene>
<dbReference type="InterPro" id="IPR005330">
    <property type="entry name" value="MHYT_dom"/>
</dbReference>
<feature type="transmembrane region" description="Helical" evidence="1">
    <location>
        <begin position="217"/>
        <end position="237"/>
    </location>
</feature>
<dbReference type="Proteomes" id="UP000021053">
    <property type="component" value="Unassembled WGS sequence"/>
</dbReference>
<keyword evidence="1" id="KW-0812">Transmembrane</keyword>
<evidence type="ECO:0000256" key="1">
    <source>
        <dbReference type="PROSITE-ProRule" id="PRU00244"/>
    </source>
</evidence>
<feature type="transmembrane region" description="Helical" evidence="1">
    <location>
        <begin position="47"/>
        <end position="71"/>
    </location>
</feature>
<feature type="transmembrane region" description="Helical" evidence="1">
    <location>
        <begin position="175"/>
        <end position="197"/>
    </location>
</feature>
<feature type="domain" description="MHYT" evidence="2">
    <location>
        <begin position="9"/>
        <end position="201"/>
    </location>
</feature>
<dbReference type="PANTHER" id="PTHR35152:SF1">
    <property type="entry name" value="DOMAIN SIGNALLING PROTEIN, PUTATIVE (AFU_ORTHOLOGUE AFUA_5G11310)-RELATED"/>
    <property type="match status" value="1"/>
</dbReference>
<protein>
    <submittedName>
        <fullName evidence="3">MHYT domain-containing protein</fullName>
    </submittedName>
</protein>
<feature type="transmembrane region" description="Helical" evidence="1">
    <location>
        <begin position="83"/>
        <end position="106"/>
    </location>
</feature>
<dbReference type="RefSeq" id="WP_051569660.1">
    <property type="nucleotide sequence ID" value="NZ_KK073874.1"/>
</dbReference>